<keyword evidence="3" id="KW-1185">Reference proteome</keyword>
<evidence type="ECO:0000256" key="1">
    <source>
        <dbReference type="SAM" id="MobiDB-lite"/>
    </source>
</evidence>
<dbReference type="OrthoDB" id="8192083at2759"/>
<name>A0A8S9WWB1_APOLU</name>
<gene>
    <name evidence="2" type="ORF">GE061_006704</name>
</gene>
<comment type="caution">
    <text evidence="2">The sequence shown here is derived from an EMBL/GenBank/DDBJ whole genome shotgun (WGS) entry which is preliminary data.</text>
</comment>
<accession>A0A8S9WWB1</accession>
<dbReference type="EMBL" id="WIXP02000014">
    <property type="protein sequence ID" value="KAF6200401.1"/>
    <property type="molecule type" value="Genomic_DNA"/>
</dbReference>
<feature type="region of interest" description="Disordered" evidence="1">
    <location>
        <begin position="83"/>
        <end position="114"/>
    </location>
</feature>
<protein>
    <submittedName>
        <fullName evidence="2">Uncharacterized protein</fullName>
    </submittedName>
</protein>
<dbReference type="Proteomes" id="UP000466442">
    <property type="component" value="Unassembled WGS sequence"/>
</dbReference>
<feature type="compositionally biased region" description="Gly residues" evidence="1">
    <location>
        <begin position="86"/>
        <end position="99"/>
    </location>
</feature>
<proteinExistence type="predicted"/>
<reference evidence="2" key="1">
    <citation type="journal article" date="2021" name="Mol. Ecol. Resour.">
        <title>Apolygus lucorum genome provides insights into omnivorousness and mesophyll feeding.</title>
        <authorList>
            <person name="Liu Y."/>
            <person name="Liu H."/>
            <person name="Wang H."/>
            <person name="Huang T."/>
            <person name="Liu B."/>
            <person name="Yang B."/>
            <person name="Yin L."/>
            <person name="Li B."/>
            <person name="Zhang Y."/>
            <person name="Zhang S."/>
            <person name="Jiang F."/>
            <person name="Zhang X."/>
            <person name="Ren Y."/>
            <person name="Wang B."/>
            <person name="Wang S."/>
            <person name="Lu Y."/>
            <person name="Wu K."/>
            <person name="Fan W."/>
            <person name="Wang G."/>
        </authorList>
    </citation>
    <scope>NUCLEOTIDE SEQUENCE</scope>
    <source>
        <strain evidence="2">12Hb</strain>
    </source>
</reference>
<evidence type="ECO:0000313" key="3">
    <source>
        <dbReference type="Proteomes" id="UP000466442"/>
    </source>
</evidence>
<evidence type="ECO:0000313" key="2">
    <source>
        <dbReference type="EMBL" id="KAF6200401.1"/>
    </source>
</evidence>
<dbReference type="AlphaFoldDB" id="A0A8S9WWB1"/>
<sequence>MISILPPTLGTLCNARVDHLIIVYCSLCLDIKRWFLKIICSVRRDLRTGLPGWRVLSTGYSRERTTPALPTYDATENAARSLVAGSGSGSGSSGSGDAAGGAAPEEGKNNDEAAYGVGVPGPLTRLFVVANRGVASLIQDLILRLAQTSERIVNFKARLITSII</sequence>
<organism evidence="2 3">
    <name type="scientific">Apolygus lucorum</name>
    <name type="common">Small green plant bug</name>
    <name type="synonym">Lygocoris lucorum</name>
    <dbReference type="NCBI Taxonomy" id="248454"/>
    <lineage>
        <taxon>Eukaryota</taxon>
        <taxon>Metazoa</taxon>
        <taxon>Ecdysozoa</taxon>
        <taxon>Arthropoda</taxon>
        <taxon>Hexapoda</taxon>
        <taxon>Insecta</taxon>
        <taxon>Pterygota</taxon>
        <taxon>Neoptera</taxon>
        <taxon>Paraneoptera</taxon>
        <taxon>Hemiptera</taxon>
        <taxon>Heteroptera</taxon>
        <taxon>Panheteroptera</taxon>
        <taxon>Cimicomorpha</taxon>
        <taxon>Miridae</taxon>
        <taxon>Mirini</taxon>
        <taxon>Apolygus</taxon>
    </lineage>
</organism>